<comment type="subcellular location">
    <subcellularLocation>
        <location evidence="2">Cytoplasm</location>
    </subcellularLocation>
    <subcellularLocation>
        <location evidence="1">Nucleus</location>
    </subcellularLocation>
</comment>
<dbReference type="InterPro" id="IPR044189">
    <property type="entry name" value="XPO4/7-like"/>
</dbReference>
<sequence>MEMLKIPSLCQQYIKLISNLIEFFPDKLIGIPPGLFGNLMASLEYGMGHDITDVNILSFQAIAPLALWAYTQELQQGKFWDHVATMCIRMDFGQKSDEFSALSPIPAPIDFLKPSLEKFLHLNLELLLFKDFDPRLLDAASASLFPLIYCCRSSYLTAVNQIIQQQPVDIQDRLISAFRNLDTVTPSHLSEPSIVRHSQVFSEALLGLLREVRGVIRVK</sequence>
<dbReference type="GO" id="GO:0006611">
    <property type="term" value="P:protein export from nucleus"/>
    <property type="evidence" value="ECO:0007669"/>
    <property type="project" value="TreeGrafter"/>
</dbReference>
<comment type="caution">
    <text evidence="8">The sequence shown here is derived from an EMBL/GenBank/DDBJ whole genome shotgun (WGS) entry which is preliminary data.</text>
</comment>
<evidence type="ECO:0000256" key="6">
    <source>
        <dbReference type="ARBA" id="ARBA00022927"/>
    </source>
</evidence>
<dbReference type="PANTHER" id="PTHR12596">
    <property type="entry name" value="EXPORTIN 4,7-RELATED"/>
    <property type="match status" value="1"/>
</dbReference>
<reference evidence="8" key="1">
    <citation type="submission" date="2021-06" db="EMBL/GenBank/DDBJ databases">
        <authorList>
            <consortium name="DOE Joint Genome Institute"/>
            <person name="Mondo S.J."/>
            <person name="Amses K.R."/>
            <person name="Simmons D.R."/>
            <person name="Longcore J.E."/>
            <person name="Seto K."/>
            <person name="Alves G.H."/>
            <person name="Bonds A.E."/>
            <person name="Quandt C.A."/>
            <person name="Davis W.J."/>
            <person name="Chang Y."/>
            <person name="Letcher P.M."/>
            <person name="Powell M.J."/>
            <person name="Kuo A."/>
            <person name="Labutti K."/>
            <person name="Pangilinan J."/>
            <person name="Andreopoulos W."/>
            <person name="Tritt A."/>
            <person name="Riley R."/>
            <person name="Hundley H."/>
            <person name="Johnson J."/>
            <person name="Lipzen A."/>
            <person name="Barry K."/>
            <person name="Berbee M.L."/>
            <person name="Buchler N.E."/>
            <person name="Grigoriev I.V."/>
            <person name="Spatafora J.W."/>
            <person name="Stajich J.E."/>
            <person name="James T.Y."/>
        </authorList>
    </citation>
    <scope>NUCLEOTIDE SEQUENCE</scope>
    <source>
        <strain evidence="8">AG</strain>
    </source>
</reference>
<keyword evidence="7" id="KW-0539">Nucleus</keyword>
<evidence type="ECO:0000256" key="5">
    <source>
        <dbReference type="ARBA" id="ARBA00022490"/>
    </source>
</evidence>
<dbReference type="GeneID" id="75913293"/>
<dbReference type="GO" id="GO:0005049">
    <property type="term" value="F:nuclear export signal receptor activity"/>
    <property type="evidence" value="ECO:0007669"/>
    <property type="project" value="InterPro"/>
</dbReference>
<dbReference type="PANTHER" id="PTHR12596:SF1">
    <property type="entry name" value="EXPORTIN-4"/>
    <property type="match status" value="1"/>
</dbReference>
<dbReference type="RefSeq" id="XP_051446096.1">
    <property type="nucleotide sequence ID" value="XM_051587948.1"/>
</dbReference>
<comment type="similarity">
    <text evidence="3">Belongs to the exportin family.</text>
</comment>
<evidence type="ECO:0000256" key="4">
    <source>
        <dbReference type="ARBA" id="ARBA00022448"/>
    </source>
</evidence>
<dbReference type="Gene3D" id="1.25.10.10">
    <property type="entry name" value="Leucine-rich Repeat Variant"/>
    <property type="match status" value="1"/>
</dbReference>
<evidence type="ECO:0000256" key="7">
    <source>
        <dbReference type="ARBA" id="ARBA00023242"/>
    </source>
</evidence>
<dbReference type="AlphaFoldDB" id="A0AAD5ECW2"/>
<keyword evidence="4" id="KW-0813">Transport</keyword>
<evidence type="ECO:0000256" key="1">
    <source>
        <dbReference type="ARBA" id="ARBA00004123"/>
    </source>
</evidence>
<evidence type="ECO:0000313" key="8">
    <source>
        <dbReference type="EMBL" id="KAI8581092.1"/>
    </source>
</evidence>
<dbReference type="InterPro" id="IPR011989">
    <property type="entry name" value="ARM-like"/>
</dbReference>
<evidence type="ECO:0000256" key="3">
    <source>
        <dbReference type="ARBA" id="ARBA00009466"/>
    </source>
</evidence>
<organism evidence="8 9">
    <name type="scientific">Umbelopsis ramanniana AG</name>
    <dbReference type="NCBI Taxonomy" id="1314678"/>
    <lineage>
        <taxon>Eukaryota</taxon>
        <taxon>Fungi</taxon>
        <taxon>Fungi incertae sedis</taxon>
        <taxon>Mucoromycota</taxon>
        <taxon>Mucoromycotina</taxon>
        <taxon>Umbelopsidomycetes</taxon>
        <taxon>Umbelopsidales</taxon>
        <taxon>Umbelopsidaceae</taxon>
        <taxon>Umbelopsis</taxon>
    </lineage>
</organism>
<name>A0AAD5ECW2_UMBRA</name>
<reference evidence="8" key="2">
    <citation type="journal article" date="2022" name="Proc. Natl. Acad. Sci. U.S.A.">
        <title>Diploid-dominant life cycles characterize the early evolution of Fungi.</title>
        <authorList>
            <person name="Amses K.R."/>
            <person name="Simmons D.R."/>
            <person name="Longcore J.E."/>
            <person name="Mondo S.J."/>
            <person name="Seto K."/>
            <person name="Jeronimo G.H."/>
            <person name="Bonds A.E."/>
            <person name="Quandt C.A."/>
            <person name="Davis W.J."/>
            <person name="Chang Y."/>
            <person name="Federici B.A."/>
            <person name="Kuo A."/>
            <person name="LaButti K."/>
            <person name="Pangilinan J."/>
            <person name="Andreopoulos W."/>
            <person name="Tritt A."/>
            <person name="Riley R."/>
            <person name="Hundley H."/>
            <person name="Johnson J."/>
            <person name="Lipzen A."/>
            <person name="Barry K."/>
            <person name="Lang B.F."/>
            <person name="Cuomo C.A."/>
            <person name="Buchler N.E."/>
            <person name="Grigoriev I.V."/>
            <person name="Spatafora J.W."/>
            <person name="Stajich J.E."/>
            <person name="James T.Y."/>
        </authorList>
    </citation>
    <scope>NUCLEOTIDE SEQUENCE</scope>
    <source>
        <strain evidence="8">AG</strain>
    </source>
</reference>
<evidence type="ECO:0000313" key="9">
    <source>
        <dbReference type="Proteomes" id="UP001206595"/>
    </source>
</evidence>
<protein>
    <submittedName>
        <fullName evidence="8">Uncharacterized protein</fullName>
    </submittedName>
</protein>
<accession>A0AAD5ECW2</accession>
<evidence type="ECO:0000256" key="2">
    <source>
        <dbReference type="ARBA" id="ARBA00004496"/>
    </source>
</evidence>
<dbReference type="GO" id="GO:0005737">
    <property type="term" value="C:cytoplasm"/>
    <property type="evidence" value="ECO:0007669"/>
    <property type="project" value="UniProtKB-SubCell"/>
</dbReference>
<dbReference type="Proteomes" id="UP001206595">
    <property type="component" value="Unassembled WGS sequence"/>
</dbReference>
<proteinExistence type="inferred from homology"/>
<dbReference type="EMBL" id="MU620908">
    <property type="protein sequence ID" value="KAI8581092.1"/>
    <property type="molecule type" value="Genomic_DNA"/>
</dbReference>
<dbReference type="GO" id="GO:0005643">
    <property type="term" value="C:nuclear pore"/>
    <property type="evidence" value="ECO:0007669"/>
    <property type="project" value="TreeGrafter"/>
</dbReference>
<keyword evidence="5" id="KW-0963">Cytoplasm</keyword>
<keyword evidence="6" id="KW-0653">Protein transport</keyword>
<gene>
    <name evidence="8" type="ORF">K450DRAFT_234589</name>
</gene>
<keyword evidence="9" id="KW-1185">Reference proteome</keyword>